<dbReference type="GO" id="GO:0005737">
    <property type="term" value="C:cytoplasm"/>
    <property type="evidence" value="ECO:0007669"/>
    <property type="project" value="UniProtKB-SubCell"/>
</dbReference>
<evidence type="ECO:0000256" key="3">
    <source>
        <dbReference type="ARBA" id="ARBA00022840"/>
    </source>
</evidence>
<keyword evidence="5 7" id="KW-0418">Kinase</keyword>
<evidence type="ECO:0000256" key="5">
    <source>
        <dbReference type="HAMAP-Rule" id="MF_00376"/>
    </source>
</evidence>
<dbReference type="RefSeq" id="WP_323466859.1">
    <property type="nucleotide sequence ID" value="NZ_CP144224.1"/>
</dbReference>
<comment type="similarity">
    <text evidence="1 5">Belongs to the CoaE family.</text>
</comment>
<proteinExistence type="inferred from homology"/>
<evidence type="ECO:0000256" key="1">
    <source>
        <dbReference type="ARBA" id="ARBA00009018"/>
    </source>
</evidence>
<gene>
    <name evidence="5 7" type="primary">coaE</name>
    <name evidence="7" type="ORF">RYX45_11975</name>
</gene>
<accession>A0AAJ2U2A0</accession>
<dbReference type="FunFam" id="3.40.50.300:FF:000485">
    <property type="entry name" value="Dephospho-CoA kinase CAB5"/>
    <property type="match status" value="1"/>
</dbReference>
<keyword evidence="3 5" id="KW-0067">ATP-binding</keyword>
<keyword evidence="5 7" id="KW-0808">Transferase</keyword>
<dbReference type="InterPro" id="IPR001977">
    <property type="entry name" value="Depp_CoAkinase"/>
</dbReference>
<protein>
    <recommendedName>
        <fullName evidence="5 6">Dephospho-CoA kinase</fullName>
        <ecNumber evidence="5 6">2.7.1.24</ecNumber>
    </recommendedName>
    <alternativeName>
        <fullName evidence="5">Dephosphocoenzyme A kinase</fullName>
    </alternativeName>
</protein>
<dbReference type="PROSITE" id="PS51219">
    <property type="entry name" value="DPCK"/>
    <property type="match status" value="1"/>
</dbReference>
<evidence type="ECO:0000256" key="2">
    <source>
        <dbReference type="ARBA" id="ARBA00022741"/>
    </source>
</evidence>
<comment type="subcellular location">
    <subcellularLocation>
        <location evidence="5">Cytoplasm</location>
    </subcellularLocation>
</comment>
<dbReference type="SUPFAM" id="SSF52540">
    <property type="entry name" value="P-loop containing nucleoside triphosphate hydrolases"/>
    <property type="match status" value="1"/>
</dbReference>
<dbReference type="CDD" id="cd02022">
    <property type="entry name" value="DPCK"/>
    <property type="match status" value="1"/>
</dbReference>
<evidence type="ECO:0000256" key="4">
    <source>
        <dbReference type="ARBA" id="ARBA00022993"/>
    </source>
</evidence>
<dbReference type="GO" id="GO:0015937">
    <property type="term" value="P:coenzyme A biosynthetic process"/>
    <property type="evidence" value="ECO:0007669"/>
    <property type="project" value="UniProtKB-UniRule"/>
</dbReference>
<dbReference type="GO" id="GO:0004140">
    <property type="term" value="F:dephospho-CoA kinase activity"/>
    <property type="evidence" value="ECO:0007669"/>
    <property type="project" value="UniProtKB-UniRule"/>
</dbReference>
<keyword evidence="5" id="KW-0963">Cytoplasm</keyword>
<sequence length="199" mass="22586">MLIGLTGGIASGKSTVSNWLSEHGYPIIDADKIARDVVEPGMGAYEAIVGQFGREILFEDGTINRKKLGSIIFKDEKKRSELNQIVHPAVRREMLAQKDRYEAEGHETIIFDIPLLFESNLFHLVDRVMLVYVDKQTQLNRLLDRDQAGSEDAKARIASQLPLEDKKSRADYIIDNSGSLEETFQQLKNVIQHWSKEPF</sequence>
<keyword evidence="4 5" id="KW-0173">Coenzyme A biosynthesis</keyword>
<dbReference type="EMBL" id="JAWJAY010000002">
    <property type="protein sequence ID" value="MDV2885897.1"/>
    <property type="molecule type" value="Genomic_DNA"/>
</dbReference>
<dbReference type="AlphaFoldDB" id="A0AAJ2U2A0"/>
<dbReference type="EC" id="2.7.1.24" evidence="5 6"/>
<comment type="pathway">
    <text evidence="5">Cofactor biosynthesis; coenzyme A biosynthesis; CoA from (R)-pantothenate: step 5/5.</text>
</comment>
<dbReference type="PANTHER" id="PTHR10695:SF46">
    <property type="entry name" value="BIFUNCTIONAL COENZYME A SYNTHASE-RELATED"/>
    <property type="match status" value="1"/>
</dbReference>
<dbReference type="Pfam" id="PF01121">
    <property type="entry name" value="CoaE"/>
    <property type="match status" value="1"/>
</dbReference>
<dbReference type="HAMAP" id="MF_00376">
    <property type="entry name" value="Dephospho_CoA_kinase"/>
    <property type="match status" value="1"/>
</dbReference>
<dbReference type="Gene3D" id="3.40.50.300">
    <property type="entry name" value="P-loop containing nucleotide triphosphate hydrolases"/>
    <property type="match status" value="1"/>
</dbReference>
<comment type="caution">
    <text evidence="7">The sequence shown here is derived from an EMBL/GenBank/DDBJ whole genome shotgun (WGS) entry which is preliminary data.</text>
</comment>
<dbReference type="NCBIfam" id="TIGR00152">
    <property type="entry name" value="dephospho-CoA kinase"/>
    <property type="match status" value="1"/>
</dbReference>
<dbReference type="PANTHER" id="PTHR10695">
    <property type="entry name" value="DEPHOSPHO-COA KINASE-RELATED"/>
    <property type="match status" value="1"/>
</dbReference>
<comment type="function">
    <text evidence="5">Catalyzes the phosphorylation of the 3'-hydroxyl group of dephosphocoenzyme A to form coenzyme A.</text>
</comment>
<comment type="catalytic activity">
    <reaction evidence="5">
        <text>3'-dephospho-CoA + ATP = ADP + CoA + H(+)</text>
        <dbReference type="Rhea" id="RHEA:18245"/>
        <dbReference type="ChEBI" id="CHEBI:15378"/>
        <dbReference type="ChEBI" id="CHEBI:30616"/>
        <dbReference type="ChEBI" id="CHEBI:57287"/>
        <dbReference type="ChEBI" id="CHEBI:57328"/>
        <dbReference type="ChEBI" id="CHEBI:456216"/>
        <dbReference type="EC" id="2.7.1.24"/>
    </reaction>
</comment>
<dbReference type="GO" id="GO:0005524">
    <property type="term" value="F:ATP binding"/>
    <property type="evidence" value="ECO:0007669"/>
    <property type="project" value="UniProtKB-UniRule"/>
</dbReference>
<evidence type="ECO:0000256" key="6">
    <source>
        <dbReference type="NCBIfam" id="TIGR00152"/>
    </source>
</evidence>
<reference evidence="7" key="1">
    <citation type="submission" date="2023-10" db="EMBL/GenBank/DDBJ databases">
        <title>Screening of Alkalihalophilus pseudofirmusBZ-TG-HK211 and Its Alleviation of Salt Stress on Rapeseed Growth.</title>
        <authorList>
            <person name="Zhao B."/>
            <person name="Guo T."/>
        </authorList>
    </citation>
    <scope>NUCLEOTIDE SEQUENCE</scope>
    <source>
        <strain evidence="7">BZ-TG-HK211</strain>
    </source>
</reference>
<organism evidence="7 8">
    <name type="scientific">Alkalihalophilus pseudofirmus</name>
    <name type="common">Bacillus pseudofirmus</name>
    <dbReference type="NCBI Taxonomy" id="79885"/>
    <lineage>
        <taxon>Bacteria</taxon>
        <taxon>Bacillati</taxon>
        <taxon>Bacillota</taxon>
        <taxon>Bacilli</taxon>
        <taxon>Bacillales</taxon>
        <taxon>Bacillaceae</taxon>
        <taxon>Alkalihalophilus</taxon>
    </lineage>
</organism>
<dbReference type="Proteomes" id="UP001285636">
    <property type="component" value="Unassembled WGS sequence"/>
</dbReference>
<evidence type="ECO:0000313" key="7">
    <source>
        <dbReference type="EMBL" id="MDV2885897.1"/>
    </source>
</evidence>
<keyword evidence="2 5" id="KW-0547">Nucleotide-binding</keyword>
<evidence type="ECO:0000313" key="8">
    <source>
        <dbReference type="Proteomes" id="UP001285636"/>
    </source>
</evidence>
<feature type="binding site" evidence="5">
    <location>
        <begin position="10"/>
        <end position="15"/>
    </location>
    <ligand>
        <name>ATP</name>
        <dbReference type="ChEBI" id="CHEBI:30616"/>
    </ligand>
</feature>
<dbReference type="InterPro" id="IPR027417">
    <property type="entry name" value="P-loop_NTPase"/>
</dbReference>
<name>A0AAJ2U2A0_ALKPS</name>